<gene>
    <name evidence="1" type="ORF">LALA0_S02e06854g</name>
</gene>
<proteinExistence type="predicted"/>
<evidence type="ECO:0000313" key="1">
    <source>
        <dbReference type="EMBL" id="CEP61106.1"/>
    </source>
</evidence>
<dbReference type="InterPro" id="IPR021591">
    <property type="entry name" value="YNR034W-A/EGO2"/>
</dbReference>
<dbReference type="EMBL" id="LN736361">
    <property type="protein sequence ID" value="CEP61106.1"/>
    <property type="molecule type" value="Genomic_DNA"/>
</dbReference>
<keyword evidence="2" id="KW-1185">Reference proteome</keyword>
<name>A0A0C7MUF4_9SACH</name>
<dbReference type="AlphaFoldDB" id="A0A0C7MUF4"/>
<protein>
    <submittedName>
        <fullName evidence="1">LALA0S02e06854g1_1</fullName>
    </submittedName>
</protein>
<dbReference type="InterPro" id="IPR035098">
    <property type="entry name" value="YNR034W-A/EGO2_sf"/>
</dbReference>
<dbReference type="Gene3D" id="3.40.1840.10">
    <property type="entry name" value="YNR034W-A-like"/>
    <property type="match status" value="1"/>
</dbReference>
<organism evidence="1 2">
    <name type="scientific">Lachancea lanzarotensis</name>
    <dbReference type="NCBI Taxonomy" id="1245769"/>
    <lineage>
        <taxon>Eukaryota</taxon>
        <taxon>Fungi</taxon>
        <taxon>Dikarya</taxon>
        <taxon>Ascomycota</taxon>
        <taxon>Saccharomycotina</taxon>
        <taxon>Saccharomycetes</taxon>
        <taxon>Saccharomycetales</taxon>
        <taxon>Saccharomycetaceae</taxon>
        <taxon>Lachancea</taxon>
    </lineage>
</organism>
<accession>A0A0C7MUF4</accession>
<dbReference type="STRING" id="1245769.A0A0C7MUF4"/>
<reference evidence="1 2" key="1">
    <citation type="submission" date="2014-12" db="EMBL/GenBank/DDBJ databases">
        <authorList>
            <person name="Neuveglise Cecile"/>
        </authorList>
    </citation>
    <scope>NUCLEOTIDE SEQUENCE [LARGE SCALE GENOMIC DNA]</scope>
    <source>
        <strain evidence="1 2">CBS 12615</strain>
    </source>
</reference>
<dbReference type="GeneID" id="34684520"/>
<evidence type="ECO:0000313" key="2">
    <source>
        <dbReference type="Proteomes" id="UP000054304"/>
    </source>
</evidence>
<sequence>MSSQWAKETVLTRLAPNAAGLLVFDENCNVLEASGVGKDRLEDIITINRSELDSDGFGSLEGPNLNLAVYKRDGHTVVIYSRRNN</sequence>
<dbReference type="RefSeq" id="XP_022627342.1">
    <property type="nucleotide sequence ID" value="XM_022773859.1"/>
</dbReference>
<dbReference type="OrthoDB" id="4057220at2759"/>
<dbReference type="Pfam" id="PF11503">
    <property type="entry name" value="YNR034W-A-like"/>
    <property type="match status" value="1"/>
</dbReference>
<dbReference type="SUPFAM" id="SSF160683">
    <property type="entry name" value="YNR034W-A-like"/>
    <property type="match status" value="1"/>
</dbReference>
<dbReference type="Proteomes" id="UP000054304">
    <property type="component" value="Unassembled WGS sequence"/>
</dbReference>
<dbReference type="HOGENOM" id="CLU_173479_2_0_1"/>